<accession>A0A2J6PZ47</accession>
<keyword evidence="2" id="KW-1185">Reference proteome</keyword>
<dbReference type="EMBL" id="KZ613490">
    <property type="protein sequence ID" value="PMD19301.1"/>
    <property type="molecule type" value="Genomic_DNA"/>
</dbReference>
<dbReference type="Proteomes" id="UP000235672">
    <property type="component" value="Unassembled WGS sequence"/>
</dbReference>
<evidence type="ECO:0000313" key="1">
    <source>
        <dbReference type="EMBL" id="PMD19301.1"/>
    </source>
</evidence>
<organism evidence="1 2">
    <name type="scientific">Hyaloscypha hepaticicola</name>
    <dbReference type="NCBI Taxonomy" id="2082293"/>
    <lineage>
        <taxon>Eukaryota</taxon>
        <taxon>Fungi</taxon>
        <taxon>Dikarya</taxon>
        <taxon>Ascomycota</taxon>
        <taxon>Pezizomycotina</taxon>
        <taxon>Leotiomycetes</taxon>
        <taxon>Helotiales</taxon>
        <taxon>Hyaloscyphaceae</taxon>
        <taxon>Hyaloscypha</taxon>
    </lineage>
</organism>
<dbReference type="STRING" id="1745343.A0A2J6PZ47"/>
<reference evidence="1 2" key="1">
    <citation type="submission" date="2016-05" db="EMBL/GenBank/DDBJ databases">
        <title>A degradative enzymes factory behind the ericoid mycorrhizal symbiosis.</title>
        <authorList>
            <consortium name="DOE Joint Genome Institute"/>
            <person name="Martino E."/>
            <person name="Morin E."/>
            <person name="Grelet G."/>
            <person name="Kuo A."/>
            <person name="Kohler A."/>
            <person name="Daghino S."/>
            <person name="Barry K."/>
            <person name="Choi C."/>
            <person name="Cichocki N."/>
            <person name="Clum A."/>
            <person name="Copeland A."/>
            <person name="Hainaut M."/>
            <person name="Haridas S."/>
            <person name="Labutti K."/>
            <person name="Lindquist E."/>
            <person name="Lipzen A."/>
            <person name="Khouja H.-R."/>
            <person name="Murat C."/>
            <person name="Ohm R."/>
            <person name="Olson A."/>
            <person name="Spatafora J."/>
            <person name="Veneault-Fourrey C."/>
            <person name="Henrissat B."/>
            <person name="Grigoriev I."/>
            <person name="Martin F."/>
            <person name="Perotto S."/>
        </authorList>
    </citation>
    <scope>NUCLEOTIDE SEQUENCE [LARGE SCALE GENOMIC DNA]</scope>
    <source>
        <strain evidence="1 2">UAMH 7357</strain>
    </source>
</reference>
<gene>
    <name evidence="1" type="ORF">NA56DRAFT_207814</name>
</gene>
<dbReference type="AlphaFoldDB" id="A0A2J6PZ47"/>
<protein>
    <submittedName>
        <fullName evidence="1">Uncharacterized protein</fullName>
    </submittedName>
</protein>
<evidence type="ECO:0000313" key="2">
    <source>
        <dbReference type="Proteomes" id="UP000235672"/>
    </source>
</evidence>
<dbReference type="OrthoDB" id="5428055at2759"/>
<proteinExistence type="predicted"/>
<name>A0A2J6PZ47_9HELO</name>
<sequence>MGGAILDCFSKRWDPVFSTDRGINEDWSRSYVDKKRAIDGDFCDGLELFLRDSDPSIPDIEIEELLELATSFSLEELKAGVLSAGQRRRAWLDERSSPDCNTSQTRDHKNPLTATQFYERVKTRRIGNKNLPDANRRLVYIENLDAPYMLALAETARFHEVALLRDALRNHIAGRTSLRVRIPTKGYRVFQLQFHLKYFVCRLLPPDGETWMPKNHWTDLSFLEIQTPKPPEGRKYGMFESRFSVVICGSSEKQWAVYAFDDTESDGDGLYEKMIEALPQVDEDPIVSCLDSDWPVDANFPIWNPRRYFLLAVANRITRAANGWMTLMTTVERSIKYYESFHLVTPRWQHKGSW</sequence>